<feature type="compositionally biased region" description="Low complexity" evidence="1">
    <location>
        <begin position="170"/>
        <end position="190"/>
    </location>
</feature>
<feature type="compositionally biased region" description="Pro residues" evidence="1">
    <location>
        <begin position="439"/>
        <end position="450"/>
    </location>
</feature>
<evidence type="ECO:0000313" key="2">
    <source>
        <dbReference type="EMBL" id="TNY17999.1"/>
    </source>
</evidence>
<dbReference type="EMBL" id="SOZI01000162">
    <property type="protein sequence ID" value="TNY17999.1"/>
    <property type="molecule type" value="Genomic_DNA"/>
</dbReference>
<keyword evidence="3" id="KW-1185">Reference proteome</keyword>
<feature type="compositionally biased region" description="Low complexity" evidence="1">
    <location>
        <begin position="666"/>
        <end position="689"/>
    </location>
</feature>
<feature type="compositionally biased region" description="Basic and acidic residues" evidence="1">
    <location>
        <begin position="836"/>
        <end position="847"/>
    </location>
</feature>
<accession>A0A5C5FNZ4</accession>
<name>A0A5C5FNZ4_9BASI</name>
<feature type="region of interest" description="Disordered" evidence="1">
    <location>
        <begin position="134"/>
        <end position="224"/>
    </location>
</feature>
<dbReference type="OrthoDB" id="2523494at2759"/>
<feature type="compositionally biased region" description="Low complexity" evidence="1">
    <location>
        <begin position="388"/>
        <end position="409"/>
    </location>
</feature>
<feature type="region of interest" description="Disordered" evidence="1">
    <location>
        <begin position="601"/>
        <end position="858"/>
    </location>
</feature>
<feature type="compositionally biased region" description="Basic and acidic residues" evidence="1">
    <location>
        <begin position="787"/>
        <end position="821"/>
    </location>
</feature>
<feature type="compositionally biased region" description="Pro residues" evidence="1">
    <location>
        <begin position="157"/>
        <end position="169"/>
    </location>
</feature>
<protein>
    <submittedName>
        <fullName evidence="2">Uncharacterized protein</fullName>
    </submittedName>
</protein>
<feature type="compositionally biased region" description="Low complexity" evidence="1">
    <location>
        <begin position="726"/>
        <end position="736"/>
    </location>
</feature>
<feature type="compositionally biased region" description="Low complexity" evidence="1">
    <location>
        <begin position="601"/>
        <end position="615"/>
    </location>
</feature>
<dbReference type="AlphaFoldDB" id="A0A5C5FNZ4"/>
<reference evidence="2 3" key="1">
    <citation type="submission" date="2019-03" db="EMBL/GenBank/DDBJ databases">
        <title>Rhodosporidium diobovatum UCD-FST 08-225 genome sequencing, assembly, and annotation.</title>
        <authorList>
            <person name="Fakankun I.U."/>
            <person name="Fristensky B."/>
            <person name="Levin D.B."/>
        </authorList>
    </citation>
    <scope>NUCLEOTIDE SEQUENCE [LARGE SCALE GENOMIC DNA]</scope>
    <source>
        <strain evidence="2 3">UCD-FST 08-225</strain>
    </source>
</reference>
<comment type="caution">
    <text evidence="2">The sequence shown here is derived from an EMBL/GenBank/DDBJ whole genome shotgun (WGS) entry which is preliminary data.</text>
</comment>
<evidence type="ECO:0000313" key="3">
    <source>
        <dbReference type="Proteomes" id="UP000311382"/>
    </source>
</evidence>
<gene>
    <name evidence="2" type="ORF">DMC30DRAFT_80835</name>
</gene>
<sequence length="858" mass="92013">MPTDDEALLELDCDLNVSLNGVDDLSPAQLAVASLRPDLDSLIRSRAYHEFLLRRDEYAQGFGAETKQAVFELPLNFAIPSDLASLSPVQLVLVQFNPLCASAAEAAEASALFLRLAREAKDVRQAVPAPQTRGIVSKVGDSASSRAASPAEQAAPVSPPEGRPPPPHVESPASLTADSSAAPPSALAPTVVRPPAAPSAPTEATAGASPHPAPAPLPVTAAPSTPHPLAHLPLDHCVITCEGSSSVTRASFELWVEDKALVVVARSRNRLFNIDAAQMRRFTCALILGTTCMLLTSPSAPADHPPLIQDGARGSKGRGAIVVRLAQLNVPGRRPFPSPVIRLEAERLRESDPAFQVLRAKVRDWASKFGFEVTRSEAAAEPEPPAAQAPLIPASAPGPSQSPATSSAPPKSPPSRPIAAVAPAAPPAQPPVAVSAQPAAPPPPSSPPPLAEIRLQSCEFLQDGSKPVKLYVVQPLLRIEKEALVVATPDGQRYVTLDARQMDKVEYNAPTGDTGPATSYRLFVSLAEVVFSPSVKRTRVVFCFIFVDEQVSEAAVATLRSTVEGWATRFGFDIRGSCLTPADSAPSTAASASAPRAPALLPAASTSAPPSVAPSGPSPSPTRPIAALPPQMPSLPERSRLSAGAEPLPPAAARVLPARERPRSPPSTTGSSAISSTSHPTAPLSQRPRSPSPPRRPRSPSPLRRARSRSPIRRPRSRSSQRAFRRSPSPGWRYSPPRSPRRFRSPSPYRSRPRSRSPFGRRDFLDDERRRHRSPDSRSPPMRRRLPRDDRDDYRPRWDYSPVRGDRWWRDGPDARYRRDAPMSPPRRSSFGASVSHERGGGGRGRYESPPGRGRRAW</sequence>
<feature type="compositionally biased region" description="Basic and acidic residues" evidence="1">
    <location>
        <begin position="760"/>
        <end position="769"/>
    </location>
</feature>
<proteinExistence type="predicted"/>
<feature type="region of interest" description="Disordered" evidence="1">
    <location>
        <begin position="376"/>
        <end position="451"/>
    </location>
</feature>
<feature type="compositionally biased region" description="Basic residues" evidence="1">
    <location>
        <begin position="704"/>
        <end position="725"/>
    </location>
</feature>
<evidence type="ECO:0000256" key="1">
    <source>
        <dbReference type="SAM" id="MobiDB-lite"/>
    </source>
</evidence>
<organism evidence="2 3">
    <name type="scientific">Rhodotorula diobovata</name>
    <dbReference type="NCBI Taxonomy" id="5288"/>
    <lineage>
        <taxon>Eukaryota</taxon>
        <taxon>Fungi</taxon>
        <taxon>Dikarya</taxon>
        <taxon>Basidiomycota</taxon>
        <taxon>Pucciniomycotina</taxon>
        <taxon>Microbotryomycetes</taxon>
        <taxon>Sporidiobolales</taxon>
        <taxon>Sporidiobolaceae</taxon>
        <taxon>Rhodotorula</taxon>
    </lineage>
</organism>
<dbReference type="Proteomes" id="UP000311382">
    <property type="component" value="Unassembled WGS sequence"/>
</dbReference>
<feature type="compositionally biased region" description="Low complexity" evidence="1">
    <location>
        <begin position="199"/>
        <end position="210"/>
    </location>
</feature>
<dbReference type="STRING" id="5288.A0A5C5FNZ4"/>